<dbReference type="InterPro" id="IPR050182">
    <property type="entry name" value="Cytochrome_P450_fam2"/>
</dbReference>
<dbReference type="GO" id="GO:0005506">
    <property type="term" value="F:iron ion binding"/>
    <property type="evidence" value="ECO:0007669"/>
    <property type="project" value="InterPro"/>
</dbReference>
<feature type="binding site" description="axial binding residue" evidence="13">
    <location>
        <position position="440"/>
    </location>
    <ligand>
        <name>heme</name>
        <dbReference type="ChEBI" id="CHEBI:30413"/>
    </ligand>
    <ligandPart>
        <name>Fe</name>
        <dbReference type="ChEBI" id="CHEBI:18248"/>
    </ligandPart>
</feature>
<proteinExistence type="inferred from homology"/>
<dbReference type="GO" id="GO:0008392">
    <property type="term" value="F:arachidonate epoxygenase activity"/>
    <property type="evidence" value="ECO:0007669"/>
    <property type="project" value="TreeGrafter"/>
</dbReference>
<dbReference type="InterPro" id="IPR002401">
    <property type="entry name" value="Cyt_P450_E_grp-I"/>
</dbReference>
<keyword evidence="10 13" id="KW-0408">Iron</keyword>
<name>A0AAD1SX24_PELCU</name>
<comment type="similarity">
    <text evidence="4">Belongs to the cytochrome P450 family.</text>
</comment>
<keyword evidence="6 13" id="KW-0479">Metal-binding</keyword>
<feature type="transmembrane region" description="Helical" evidence="15">
    <location>
        <begin position="169"/>
        <end position="188"/>
    </location>
</feature>
<evidence type="ECO:0000313" key="16">
    <source>
        <dbReference type="EMBL" id="CAH2314054.1"/>
    </source>
</evidence>
<dbReference type="PRINTS" id="PR00385">
    <property type="entry name" value="P450"/>
</dbReference>
<evidence type="ECO:0000256" key="15">
    <source>
        <dbReference type="SAM" id="Phobius"/>
    </source>
</evidence>
<reference evidence="16" key="1">
    <citation type="submission" date="2022-03" db="EMBL/GenBank/DDBJ databases">
        <authorList>
            <person name="Alioto T."/>
            <person name="Alioto T."/>
            <person name="Gomez Garrido J."/>
        </authorList>
    </citation>
    <scope>NUCLEOTIDE SEQUENCE</scope>
</reference>
<dbReference type="Gene3D" id="1.10.630.10">
    <property type="entry name" value="Cytochrome P450"/>
    <property type="match status" value="2"/>
</dbReference>
<dbReference type="GO" id="GO:0016712">
    <property type="term" value="F:oxidoreductase activity, acting on paired donors, with incorporation or reduction of molecular oxygen, reduced flavin or flavoprotein as one donor, and incorporation of one atom of oxygen"/>
    <property type="evidence" value="ECO:0007669"/>
    <property type="project" value="InterPro"/>
</dbReference>
<evidence type="ECO:0000256" key="11">
    <source>
        <dbReference type="ARBA" id="ARBA00023033"/>
    </source>
</evidence>
<accession>A0AAD1SX24</accession>
<feature type="region of interest" description="Disordered" evidence="14">
    <location>
        <begin position="488"/>
        <end position="519"/>
    </location>
</feature>
<dbReference type="PRINTS" id="PR00463">
    <property type="entry name" value="EP450I"/>
</dbReference>
<feature type="transmembrane region" description="Helical" evidence="15">
    <location>
        <begin position="6"/>
        <end position="23"/>
    </location>
</feature>
<evidence type="ECO:0000256" key="5">
    <source>
        <dbReference type="ARBA" id="ARBA00022617"/>
    </source>
</evidence>
<keyword evidence="15" id="KW-1133">Transmembrane helix</keyword>
<dbReference type="AlphaFoldDB" id="A0AAD1SX24"/>
<dbReference type="PRINTS" id="PR01684">
    <property type="entry name" value="EP450ICYP2A"/>
</dbReference>
<evidence type="ECO:0000256" key="3">
    <source>
        <dbReference type="ARBA" id="ARBA00004586"/>
    </source>
</evidence>
<comment type="subcellular location">
    <subcellularLocation>
        <location evidence="3">Endoplasmic reticulum membrane</location>
    </subcellularLocation>
    <subcellularLocation>
        <location evidence="2">Microsome membrane</location>
    </subcellularLocation>
</comment>
<evidence type="ECO:0000256" key="10">
    <source>
        <dbReference type="ARBA" id="ARBA00023004"/>
    </source>
</evidence>
<dbReference type="InterPro" id="IPR001128">
    <property type="entry name" value="Cyt_P450"/>
</dbReference>
<evidence type="ECO:0000256" key="8">
    <source>
        <dbReference type="ARBA" id="ARBA00022848"/>
    </source>
</evidence>
<dbReference type="SUPFAM" id="SSF48264">
    <property type="entry name" value="Cytochrome P450"/>
    <property type="match status" value="2"/>
</dbReference>
<evidence type="ECO:0000256" key="12">
    <source>
        <dbReference type="ARBA" id="ARBA00023136"/>
    </source>
</evidence>
<dbReference type="FunFam" id="1.10.630.10:FF:000001">
    <property type="entry name" value="Cytochrome P450, family 2"/>
    <property type="match status" value="2"/>
</dbReference>
<sequence length="882" mass="101228">MDGFTVTILLASFCVAYIIMCYVKIFKEKSTLPPGPFPLPLIGNLLQIDTNNIVTSMNKLKDKYGPVFTLYLGPNPGLVICGYKAVKEALIDQGDAFADRGDYPVFLNYFDKHDIGFTNGEKWKSLRRFALITLRNFGMGKKSIEERIQEEASFLIAELSKTKRSPTDLTAYFANTVSNVICSIVFGSRFDYKDKRLMAITNSINNNFRIMSSMWGTLYNMYPDLMDYLPGPHQRMGKNYQDITDIVVESIKYHEKTLDPNCPRDYIDCFLIKIMQDYGKDQPNPVFYKKSLLMSIHNLLFGGTETVSTTLRYGTLILMKYPEIAERMREEIDQVVGRNRSPSMEDRSKMPFTDATINEIMRFCDVIPLSLPRSTSRNTFYRGYNLPKGIYVTPFLTSVHRDPTQFAEPSKFNPKHFLDDKGCFKKEEALMPFAAGKRICPGENLARMELFIFFTSLLQNFNFNPTITKEEIKLEPIATGLGTSPYPYKASERASERVSERASERARDTQASGPRPLPIVGNLHQINTKDLVKSIDDLSKKFGSVFTIYLGPRPSVVLYGYKAVKEALVDQADSFSGRGQFPAVQRFTQGNGIAFSNGEKWKVLRRFALTTLRNFGMGKKSVEERIQEEAHFLLKELRKTKQIPFDPTFFLSRAVSNVICSIVFGSRFDYEDEEFLTLLGLINDNFQLLSSGWGTFYNIFPEVMNHLPGPHNRIFRNFEKMKLMIQEILKSHQETLQPDCPRDLIDCFLVKMQKEKENPVSKFNPETLIMTTLNLFFGGTETVSTTMRYGILILMKYPDIRERNAHLLNSDQCLRLRSSLDLHPKRREPDGLFLFGVSFFLTLEFTLLDTSRFAARKKKNIGDQSLYRLCRMLIGYRVFHLS</sequence>
<evidence type="ECO:0000256" key="9">
    <source>
        <dbReference type="ARBA" id="ARBA00023002"/>
    </source>
</evidence>
<evidence type="ECO:0000256" key="6">
    <source>
        <dbReference type="ARBA" id="ARBA00022723"/>
    </source>
</evidence>
<keyword evidence="17" id="KW-1185">Reference proteome</keyword>
<dbReference type="InterPro" id="IPR008067">
    <property type="entry name" value="Cyt_P450_E_grp-I_CYP2A-like"/>
</dbReference>
<dbReference type="Pfam" id="PF00067">
    <property type="entry name" value="p450"/>
    <property type="match status" value="2"/>
</dbReference>
<feature type="compositionally biased region" description="Basic and acidic residues" evidence="14">
    <location>
        <begin position="490"/>
        <end position="508"/>
    </location>
</feature>
<organism evidence="16 17">
    <name type="scientific">Pelobates cultripes</name>
    <name type="common">Western spadefoot toad</name>
    <dbReference type="NCBI Taxonomy" id="61616"/>
    <lineage>
        <taxon>Eukaryota</taxon>
        <taxon>Metazoa</taxon>
        <taxon>Chordata</taxon>
        <taxon>Craniata</taxon>
        <taxon>Vertebrata</taxon>
        <taxon>Euteleostomi</taxon>
        <taxon>Amphibia</taxon>
        <taxon>Batrachia</taxon>
        <taxon>Anura</taxon>
        <taxon>Pelobatoidea</taxon>
        <taxon>Pelobatidae</taxon>
        <taxon>Pelobates</taxon>
    </lineage>
</organism>
<dbReference type="PANTHER" id="PTHR24300">
    <property type="entry name" value="CYTOCHROME P450 508A4-RELATED"/>
    <property type="match status" value="1"/>
</dbReference>
<evidence type="ECO:0000256" key="1">
    <source>
        <dbReference type="ARBA" id="ARBA00001971"/>
    </source>
</evidence>
<dbReference type="GO" id="GO:0019373">
    <property type="term" value="P:epoxygenase P450 pathway"/>
    <property type="evidence" value="ECO:0007669"/>
    <property type="project" value="TreeGrafter"/>
</dbReference>
<comment type="cofactor">
    <cofactor evidence="1 13">
        <name>heme</name>
        <dbReference type="ChEBI" id="CHEBI:30413"/>
    </cofactor>
</comment>
<dbReference type="GO" id="GO:0006805">
    <property type="term" value="P:xenobiotic metabolic process"/>
    <property type="evidence" value="ECO:0007669"/>
    <property type="project" value="TreeGrafter"/>
</dbReference>
<evidence type="ECO:0000313" key="17">
    <source>
        <dbReference type="Proteomes" id="UP001295444"/>
    </source>
</evidence>
<keyword evidence="11" id="KW-0503">Monooxygenase</keyword>
<keyword evidence="5 13" id="KW-0349">Heme</keyword>
<evidence type="ECO:0000256" key="2">
    <source>
        <dbReference type="ARBA" id="ARBA00004524"/>
    </source>
</evidence>
<keyword evidence="12 15" id="KW-0472">Membrane</keyword>
<dbReference type="EMBL" id="OW240920">
    <property type="protein sequence ID" value="CAH2314054.1"/>
    <property type="molecule type" value="Genomic_DNA"/>
</dbReference>
<dbReference type="Proteomes" id="UP001295444">
    <property type="component" value="Chromosome 09"/>
</dbReference>
<keyword evidence="9" id="KW-0560">Oxidoreductase</keyword>
<keyword evidence="8" id="KW-0492">Microsome</keyword>
<evidence type="ECO:0000256" key="4">
    <source>
        <dbReference type="ARBA" id="ARBA00010617"/>
    </source>
</evidence>
<evidence type="ECO:0000256" key="7">
    <source>
        <dbReference type="ARBA" id="ARBA00022824"/>
    </source>
</evidence>
<dbReference type="GO" id="GO:0020037">
    <property type="term" value="F:heme binding"/>
    <property type="evidence" value="ECO:0007669"/>
    <property type="project" value="InterPro"/>
</dbReference>
<dbReference type="GO" id="GO:0005789">
    <property type="term" value="C:endoplasmic reticulum membrane"/>
    <property type="evidence" value="ECO:0007669"/>
    <property type="project" value="UniProtKB-SubCell"/>
</dbReference>
<evidence type="ECO:0000256" key="14">
    <source>
        <dbReference type="SAM" id="MobiDB-lite"/>
    </source>
</evidence>
<keyword evidence="15" id="KW-0812">Transmembrane</keyword>
<gene>
    <name evidence="16" type="ORF">PECUL_23A032532</name>
</gene>
<keyword evidence="7" id="KW-0256">Endoplasmic reticulum</keyword>
<dbReference type="InterPro" id="IPR036396">
    <property type="entry name" value="Cyt_P450_sf"/>
</dbReference>
<protein>
    <submittedName>
        <fullName evidence="16">Cytochrome P450 2F2-like</fullName>
    </submittedName>
</protein>
<dbReference type="PANTHER" id="PTHR24300:SF84">
    <property type="entry name" value="CYTOCHROME P450, FAMILY 2, SUBFAMILY T, POLYPEPTIDE 4"/>
    <property type="match status" value="1"/>
</dbReference>
<evidence type="ECO:0000256" key="13">
    <source>
        <dbReference type="PIRSR" id="PIRSR602401-1"/>
    </source>
</evidence>